<dbReference type="InterPro" id="IPR008928">
    <property type="entry name" value="6-hairpin_glycosidase_sf"/>
</dbReference>
<evidence type="ECO:0000256" key="7">
    <source>
        <dbReference type="ARBA" id="ARBA00023136"/>
    </source>
</evidence>
<dbReference type="EMBL" id="ML978127">
    <property type="protein sequence ID" value="KAF2097807.1"/>
    <property type="molecule type" value="Genomic_DNA"/>
</dbReference>
<dbReference type="InterPro" id="IPR014480">
    <property type="entry name" value="Mannan-1_6-alpha_mannosidase"/>
</dbReference>
<feature type="signal peptide" evidence="13">
    <location>
        <begin position="1"/>
        <end position="24"/>
    </location>
</feature>
<comment type="catalytic activity">
    <reaction evidence="1 10">
        <text>Random hydrolysis of (1-&gt;6)-alpha-D-mannosidic linkages in unbranched (1-&gt;6)-mannans.</text>
        <dbReference type="EC" id="3.2.1.101"/>
    </reaction>
</comment>
<dbReference type="OrthoDB" id="4187847at2759"/>
<dbReference type="FunFam" id="1.50.10.20:FF:000006">
    <property type="entry name" value="Mannan endo-1,6-alpha-mannosidase"/>
    <property type="match status" value="1"/>
</dbReference>
<dbReference type="Pfam" id="PF03663">
    <property type="entry name" value="Glyco_hydro_76"/>
    <property type="match status" value="1"/>
</dbReference>
<evidence type="ECO:0000256" key="8">
    <source>
        <dbReference type="ARBA" id="ARBA00023180"/>
    </source>
</evidence>
<evidence type="ECO:0000256" key="10">
    <source>
        <dbReference type="PIRNR" id="PIRNR016302"/>
    </source>
</evidence>
<evidence type="ECO:0000256" key="6">
    <source>
        <dbReference type="ARBA" id="ARBA00022801"/>
    </source>
</evidence>
<proteinExistence type="inferred from homology"/>
<comment type="subcellular location">
    <subcellularLocation>
        <location evidence="2">Endomembrane system</location>
    </subcellularLocation>
</comment>
<keyword evidence="5 13" id="KW-0732">Signal</keyword>
<evidence type="ECO:0000256" key="12">
    <source>
        <dbReference type="SAM" id="Phobius"/>
    </source>
</evidence>
<evidence type="ECO:0000256" key="9">
    <source>
        <dbReference type="ARBA" id="ARBA00023295"/>
    </source>
</evidence>
<accession>A0A9P4IDS3</accession>
<evidence type="ECO:0000313" key="14">
    <source>
        <dbReference type="EMBL" id="KAF2097807.1"/>
    </source>
</evidence>
<evidence type="ECO:0000256" key="4">
    <source>
        <dbReference type="ARBA" id="ARBA00012350"/>
    </source>
</evidence>
<dbReference type="GO" id="GO:0012505">
    <property type="term" value="C:endomembrane system"/>
    <property type="evidence" value="ECO:0007669"/>
    <property type="project" value="UniProtKB-SubCell"/>
</dbReference>
<sequence length="463" mass="50551">MVSLRIPLVAALVVAGLAQNVAQAIDLDLNNTDSIKAAASTVADGMMKFYIGNLPGQTPGLLQPPYYWWEAGAMWGQLIEYWHYTGDSTYNDVVQEALLFQSAPTKDYMPVNQTKSEGNDDQLFWAFAVMSAAETLFPNPPQDQPQWLALAQAVFNQQISRWNPELCGGGLRWQIYNFNIGWNYKNAISNGGLFQLSARLARYTLHQTYADWAEKVYDWMAQSPIMVTNSSSYDVYDGVTTDHNCSAADVEKVLWTYNIGTMINGCAYMYNYQTNGSNVWAERLNGFINGSSVYFPNGDVMDEISMDQCQVTNACTQDQPSYRAYLARWLATTTQMAPYTFNHIAPLLQASAKGAAGQCSGGDDGKTCGRNWTSTEWDGYTGVGEQMSALSVIQSNLVSTAAAPAGQDNGGTSEGDPGAGIVDPNVHDMRPITTVDKAGSWVLTGVMLLVLMAGAISMGYGDD</sequence>
<dbReference type="GO" id="GO:0009272">
    <property type="term" value="P:fungal-type cell wall biogenesis"/>
    <property type="evidence" value="ECO:0007669"/>
    <property type="project" value="TreeGrafter"/>
</dbReference>
<dbReference type="Proteomes" id="UP000799772">
    <property type="component" value="Unassembled WGS sequence"/>
</dbReference>
<evidence type="ECO:0000256" key="2">
    <source>
        <dbReference type="ARBA" id="ARBA00004308"/>
    </source>
</evidence>
<feature type="transmembrane region" description="Helical" evidence="12">
    <location>
        <begin position="438"/>
        <end position="460"/>
    </location>
</feature>
<dbReference type="GO" id="GO:0016052">
    <property type="term" value="P:carbohydrate catabolic process"/>
    <property type="evidence" value="ECO:0007669"/>
    <property type="project" value="InterPro"/>
</dbReference>
<comment type="caution">
    <text evidence="14">The sequence shown here is derived from an EMBL/GenBank/DDBJ whole genome shotgun (WGS) entry which is preliminary data.</text>
</comment>
<dbReference type="PIRSF" id="PIRSF016302">
    <property type="entry name" value="Man_a_manosd"/>
    <property type="match status" value="1"/>
</dbReference>
<comment type="similarity">
    <text evidence="3 10">Belongs to the glycosyl hydrolase 76 family.</text>
</comment>
<dbReference type="PANTHER" id="PTHR12145">
    <property type="entry name" value="MANNAN ENDO-1,6-ALPHA-MANNOSIDASE DCW1"/>
    <property type="match status" value="1"/>
</dbReference>
<evidence type="ECO:0000256" key="11">
    <source>
        <dbReference type="SAM" id="MobiDB-lite"/>
    </source>
</evidence>
<dbReference type="PANTHER" id="PTHR12145:SF36">
    <property type="entry name" value="MANNAN ENDO-1,6-ALPHA-MANNOSIDASE DCW1"/>
    <property type="match status" value="1"/>
</dbReference>
<feature type="chain" id="PRO_5040289241" description="Mannan endo-1,6-alpha-mannosidase" evidence="13">
    <location>
        <begin position="25"/>
        <end position="463"/>
    </location>
</feature>
<dbReference type="Gene3D" id="1.50.10.20">
    <property type="match status" value="1"/>
</dbReference>
<dbReference type="SUPFAM" id="SSF48208">
    <property type="entry name" value="Six-hairpin glycosidases"/>
    <property type="match status" value="1"/>
</dbReference>
<keyword evidence="6 10" id="KW-0378">Hydrolase</keyword>
<keyword evidence="7 12" id="KW-0472">Membrane</keyword>
<gene>
    <name evidence="14" type="ORF">NA57DRAFT_76614</name>
</gene>
<evidence type="ECO:0000256" key="3">
    <source>
        <dbReference type="ARBA" id="ARBA00009699"/>
    </source>
</evidence>
<feature type="region of interest" description="Disordered" evidence="11">
    <location>
        <begin position="402"/>
        <end position="422"/>
    </location>
</feature>
<keyword evidence="8" id="KW-0325">Glycoprotein</keyword>
<protein>
    <recommendedName>
        <fullName evidence="4 10">Mannan endo-1,6-alpha-mannosidase</fullName>
        <ecNumber evidence="4 10">3.2.1.101</ecNumber>
    </recommendedName>
</protein>
<keyword evidence="15" id="KW-1185">Reference proteome</keyword>
<dbReference type="EC" id="3.2.1.101" evidence="4 10"/>
<organism evidence="14 15">
    <name type="scientific">Rhizodiscina lignyota</name>
    <dbReference type="NCBI Taxonomy" id="1504668"/>
    <lineage>
        <taxon>Eukaryota</taxon>
        <taxon>Fungi</taxon>
        <taxon>Dikarya</taxon>
        <taxon>Ascomycota</taxon>
        <taxon>Pezizomycotina</taxon>
        <taxon>Dothideomycetes</taxon>
        <taxon>Pleosporomycetidae</taxon>
        <taxon>Aulographales</taxon>
        <taxon>Rhizodiscinaceae</taxon>
        <taxon>Rhizodiscina</taxon>
    </lineage>
</organism>
<evidence type="ECO:0000256" key="1">
    <source>
        <dbReference type="ARBA" id="ARBA00001452"/>
    </source>
</evidence>
<evidence type="ECO:0000256" key="5">
    <source>
        <dbReference type="ARBA" id="ARBA00022729"/>
    </source>
</evidence>
<name>A0A9P4IDS3_9PEZI</name>
<reference evidence="14" key="1">
    <citation type="journal article" date="2020" name="Stud. Mycol.">
        <title>101 Dothideomycetes genomes: a test case for predicting lifestyles and emergence of pathogens.</title>
        <authorList>
            <person name="Haridas S."/>
            <person name="Albert R."/>
            <person name="Binder M."/>
            <person name="Bloem J."/>
            <person name="Labutti K."/>
            <person name="Salamov A."/>
            <person name="Andreopoulos B."/>
            <person name="Baker S."/>
            <person name="Barry K."/>
            <person name="Bills G."/>
            <person name="Bluhm B."/>
            <person name="Cannon C."/>
            <person name="Castanera R."/>
            <person name="Culley D."/>
            <person name="Daum C."/>
            <person name="Ezra D."/>
            <person name="Gonzalez J."/>
            <person name="Henrissat B."/>
            <person name="Kuo A."/>
            <person name="Liang C."/>
            <person name="Lipzen A."/>
            <person name="Lutzoni F."/>
            <person name="Magnuson J."/>
            <person name="Mondo S."/>
            <person name="Nolan M."/>
            <person name="Ohm R."/>
            <person name="Pangilinan J."/>
            <person name="Park H.-J."/>
            <person name="Ramirez L."/>
            <person name="Alfaro M."/>
            <person name="Sun H."/>
            <person name="Tritt A."/>
            <person name="Yoshinaga Y."/>
            <person name="Zwiers L.-H."/>
            <person name="Turgeon B."/>
            <person name="Goodwin S."/>
            <person name="Spatafora J."/>
            <person name="Crous P."/>
            <person name="Grigoriev I."/>
        </authorList>
    </citation>
    <scope>NUCLEOTIDE SEQUENCE</scope>
    <source>
        <strain evidence="14">CBS 133067</strain>
    </source>
</reference>
<dbReference type="AlphaFoldDB" id="A0A9P4IDS3"/>
<evidence type="ECO:0000313" key="15">
    <source>
        <dbReference type="Proteomes" id="UP000799772"/>
    </source>
</evidence>
<keyword evidence="12" id="KW-1133">Transmembrane helix</keyword>
<keyword evidence="9 10" id="KW-0326">Glycosidase</keyword>
<dbReference type="InterPro" id="IPR005198">
    <property type="entry name" value="Glyco_hydro_76"/>
</dbReference>
<keyword evidence="12" id="KW-0812">Transmembrane</keyword>
<evidence type="ECO:0000256" key="13">
    <source>
        <dbReference type="SAM" id="SignalP"/>
    </source>
</evidence>
<dbReference type="GO" id="GO:0008496">
    <property type="term" value="F:mannan endo-1,6-alpha-mannosidase activity"/>
    <property type="evidence" value="ECO:0007669"/>
    <property type="project" value="UniProtKB-UniRule"/>
</dbReference>